<evidence type="ECO:0000313" key="2">
    <source>
        <dbReference type="Proteomes" id="UP000729402"/>
    </source>
</evidence>
<comment type="caution">
    <text evidence="1">The sequence shown here is derived from an EMBL/GenBank/DDBJ whole genome shotgun (WGS) entry which is preliminary data.</text>
</comment>
<dbReference type="Proteomes" id="UP000729402">
    <property type="component" value="Unassembled WGS sequence"/>
</dbReference>
<name>A0A8J5SIY1_ZIZPA</name>
<reference evidence="1" key="1">
    <citation type="journal article" date="2021" name="bioRxiv">
        <title>Whole Genome Assembly and Annotation of Northern Wild Rice, Zizania palustris L., Supports a Whole Genome Duplication in the Zizania Genus.</title>
        <authorList>
            <person name="Haas M."/>
            <person name="Kono T."/>
            <person name="Macchietto M."/>
            <person name="Millas R."/>
            <person name="McGilp L."/>
            <person name="Shao M."/>
            <person name="Duquette J."/>
            <person name="Hirsch C.N."/>
            <person name="Kimball J."/>
        </authorList>
    </citation>
    <scope>NUCLEOTIDE SEQUENCE</scope>
    <source>
        <tissue evidence="1">Fresh leaf tissue</tissue>
    </source>
</reference>
<gene>
    <name evidence="1" type="ORF">GUJ93_ZPchr0002g25096</name>
</gene>
<protein>
    <submittedName>
        <fullName evidence="1">Uncharacterized protein</fullName>
    </submittedName>
</protein>
<accession>A0A8J5SIY1</accession>
<proteinExistence type="predicted"/>
<keyword evidence="2" id="KW-1185">Reference proteome</keyword>
<sequence length="71" mass="7747">MSLRVSQCAFASGSVVAMASAYGFSNYTAFWKQWIDVAAFPMSCCLPSGLQTQHVLPKLSSIKVFTNVQHT</sequence>
<evidence type="ECO:0000313" key="1">
    <source>
        <dbReference type="EMBL" id="KAG8056349.1"/>
    </source>
</evidence>
<reference evidence="1" key="2">
    <citation type="submission" date="2021-02" db="EMBL/GenBank/DDBJ databases">
        <authorList>
            <person name="Kimball J.A."/>
            <person name="Haas M.W."/>
            <person name="Macchietto M."/>
            <person name="Kono T."/>
            <person name="Duquette J."/>
            <person name="Shao M."/>
        </authorList>
    </citation>
    <scope>NUCLEOTIDE SEQUENCE</scope>
    <source>
        <tissue evidence="1">Fresh leaf tissue</tissue>
    </source>
</reference>
<dbReference type="EMBL" id="JAAALK010000287">
    <property type="protein sequence ID" value="KAG8056349.1"/>
    <property type="molecule type" value="Genomic_DNA"/>
</dbReference>
<dbReference type="AlphaFoldDB" id="A0A8J5SIY1"/>
<dbReference type="OrthoDB" id="754299at2759"/>
<organism evidence="1 2">
    <name type="scientific">Zizania palustris</name>
    <name type="common">Northern wild rice</name>
    <dbReference type="NCBI Taxonomy" id="103762"/>
    <lineage>
        <taxon>Eukaryota</taxon>
        <taxon>Viridiplantae</taxon>
        <taxon>Streptophyta</taxon>
        <taxon>Embryophyta</taxon>
        <taxon>Tracheophyta</taxon>
        <taxon>Spermatophyta</taxon>
        <taxon>Magnoliopsida</taxon>
        <taxon>Liliopsida</taxon>
        <taxon>Poales</taxon>
        <taxon>Poaceae</taxon>
        <taxon>BOP clade</taxon>
        <taxon>Oryzoideae</taxon>
        <taxon>Oryzeae</taxon>
        <taxon>Zizaniinae</taxon>
        <taxon>Zizania</taxon>
    </lineage>
</organism>